<accession>A0A931G1Y3</accession>
<dbReference type="AlphaFoldDB" id="A0A931G1Y3"/>
<keyword evidence="2" id="KW-0472">Membrane</keyword>
<evidence type="ECO:0000256" key="1">
    <source>
        <dbReference type="SAM" id="MobiDB-lite"/>
    </source>
</evidence>
<proteinExistence type="predicted"/>
<comment type="caution">
    <text evidence="3">The sequence shown here is derived from an EMBL/GenBank/DDBJ whole genome shotgun (WGS) entry which is preliminary data.</text>
</comment>
<keyword evidence="4" id="KW-1185">Reference proteome</keyword>
<evidence type="ECO:0000256" key="2">
    <source>
        <dbReference type="SAM" id="Phobius"/>
    </source>
</evidence>
<keyword evidence="2" id="KW-0812">Transmembrane</keyword>
<reference evidence="3" key="1">
    <citation type="submission" date="2020-11" db="EMBL/GenBank/DDBJ databases">
        <title>Isolation and identification of active actinomycetes.</title>
        <authorList>
            <person name="Sun X."/>
        </authorList>
    </citation>
    <scope>NUCLEOTIDE SEQUENCE</scope>
    <source>
        <strain evidence="3">NEAU-A11</strain>
    </source>
</reference>
<feature type="transmembrane region" description="Helical" evidence="2">
    <location>
        <begin position="30"/>
        <end position="48"/>
    </location>
</feature>
<name>A0A931G1Y3_9ACTN</name>
<keyword evidence="2" id="KW-1133">Transmembrane helix</keyword>
<organism evidence="3 4">
    <name type="scientific">Actinoplanes aureus</name>
    <dbReference type="NCBI Taxonomy" id="2792083"/>
    <lineage>
        <taxon>Bacteria</taxon>
        <taxon>Bacillati</taxon>
        <taxon>Actinomycetota</taxon>
        <taxon>Actinomycetes</taxon>
        <taxon>Micromonosporales</taxon>
        <taxon>Micromonosporaceae</taxon>
        <taxon>Actinoplanes</taxon>
    </lineage>
</organism>
<gene>
    <name evidence="3" type="ORF">I4J89_29705</name>
</gene>
<feature type="transmembrane region" description="Helical" evidence="2">
    <location>
        <begin position="55"/>
        <end position="73"/>
    </location>
</feature>
<feature type="region of interest" description="Disordered" evidence="1">
    <location>
        <begin position="177"/>
        <end position="197"/>
    </location>
</feature>
<sequence length="197" mass="20407">MAVLMLAPLLLAVPAGYLAGGRLRHLIHVPLRHAWLLWLAAVLQFLQLRHIRPGFSLLIPVFGLAFAFLLANLRGRGRALQLAVGAVLTGGALNAAAIAVNGRMPHTAEAVQAAAALPADPGAAKHFVADAGTRLLWLGDVIPVPAIHGVISIGDIALLLGAAGIIAAGMRPSGVRISPADDESAGNDRCSRHRLKG</sequence>
<feature type="transmembrane region" description="Helical" evidence="2">
    <location>
        <begin position="79"/>
        <end position="100"/>
    </location>
</feature>
<dbReference type="Proteomes" id="UP000598146">
    <property type="component" value="Unassembled WGS sequence"/>
</dbReference>
<dbReference type="InterPro" id="IPR035168">
    <property type="entry name" value="DUF5317"/>
</dbReference>
<evidence type="ECO:0000313" key="4">
    <source>
        <dbReference type="Proteomes" id="UP000598146"/>
    </source>
</evidence>
<dbReference type="Pfam" id="PF17248">
    <property type="entry name" value="DUF5317"/>
    <property type="match status" value="1"/>
</dbReference>
<evidence type="ECO:0000313" key="3">
    <source>
        <dbReference type="EMBL" id="MBG0565636.1"/>
    </source>
</evidence>
<dbReference type="RefSeq" id="WP_196417418.1">
    <property type="nucleotide sequence ID" value="NZ_JADQTO010000016.1"/>
</dbReference>
<dbReference type="EMBL" id="JADQTO010000016">
    <property type="protein sequence ID" value="MBG0565636.1"/>
    <property type="molecule type" value="Genomic_DNA"/>
</dbReference>
<protein>
    <submittedName>
        <fullName evidence="3">DUF5317 family protein</fullName>
    </submittedName>
</protein>